<evidence type="ECO:0000256" key="2">
    <source>
        <dbReference type="SAM" id="Coils"/>
    </source>
</evidence>
<evidence type="ECO:0000313" key="6">
    <source>
        <dbReference type="Proteomes" id="UP000023152"/>
    </source>
</evidence>
<feature type="region of interest" description="Disordered" evidence="3">
    <location>
        <begin position="1"/>
        <end position="62"/>
    </location>
</feature>
<dbReference type="OrthoDB" id="3176171at2759"/>
<feature type="domain" description="Kinesin motor" evidence="4">
    <location>
        <begin position="452"/>
        <end position="523"/>
    </location>
</feature>
<feature type="coiled-coil region" evidence="2">
    <location>
        <begin position="411"/>
        <end position="445"/>
    </location>
</feature>
<dbReference type="Pfam" id="PF16796">
    <property type="entry name" value="Microtub_bd"/>
    <property type="match status" value="1"/>
</dbReference>
<accession>X6MBL0</accession>
<dbReference type="GO" id="GO:0015630">
    <property type="term" value="C:microtubule cytoskeleton"/>
    <property type="evidence" value="ECO:0007669"/>
    <property type="project" value="TreeGrafter"/>
</dbReference>
<sequence>MKNNTKKKISQIPGTQKKKKKKKLNVFFENRGNFNSGTSLLTLPSKDEKNTTSDIGVPLPSGKEEPLVVSRIGKTEGGANASYVKLDKEEGVFIYILSVYHSKNKQTNKQTENWVETRQSQRFVEEEKTSGNSGDNDKCAVGSENAKDCTLSQLNQSNRKKPSDEKEEEEEEEETKRFNTTTWTVAGSGVCNPIGTLPTPPPCRQCTHLQLQLDDATQKCKELEKKMDMLKRENSVFVSLQLDLAKKLELERVHAEELNGQHTKDTEDLHEQIRNSRNEIQILCKELLQMKQANDFLKQKVELYKNLDVTKATKNRARLTTIECCLKDNRTEYIGLRAFVEQFIDSMNEQFKLLKFPMSYKTKQNKTKQYYTSKLTQLAETVFGDSNCCAQNPQGPAPESATEERVSVEQWNQLHQQYKELSQQAAQLEELYLNEKEHRKKLLEQIIDLKGNIRVFCRVRPPIKRDITPETNQENAIAVSCVDDERKEMKKFEFDQMFHQYADQAKIFEEVIPLIASVMNGYN</sequence>
<name>X6MBL0_RETFI</name>
<dbReference type="PANTHER" id="PTHR47972:SF28">
    <property type="entry name" value="KINESIN-LIKE PROTEIN KLP-3"/>
    <property type="match status" value="1"/>
</dbReference>
<organism evidence="5 6">
    <name type="scientific">Reticulomyxa filosa</name>
    <dbReference type="NCBI Taxonomy" id="46433"/>
    <lineage>
        <taxon>Eukaryota</taxon>
        <taxon>Sar</taxon>
        <taxon>Rhizaria</taxon>
        <taxon>Retaria</taxon>
        <taxon>Foraminifera</taxon>
        <taxon>Monothalamids</taxon>
        <taxon>Reticulomyxidae</taxon>
        <taxon>Reticulomyxa</taxon>
    </lineage>
</organism>
<dbReference type="GO" id="GO:0003777">
    <property type="term" value="F:microtubule motor activity"/>
    <property type="evidence" value="ECO:0007669"/>
    <property type="project" value="InterPro"/>
</dbReference>
<reference evidence="5 6" key="1">
    <citation type="journal article" date="2013" name="Curr. Biol.">
        <title>The Genome of the Foraminiferan Reticulomyxa filosa.</title>
        <authorList>
            <person name="Glockner G."/>
            <person name="Hulsmann N."/>
            <person name="Schleicher M."/>
            <person name="Noegel A.A."/>
            <person name="Eichinger L."/>
            <person name="Gallinger C."/>
            <person name="Pawlowski J."/>
            <person name="Sierra R."/>
            <person name="Euteneuer U."/>
            <person name="Pillet L."/>
            <person name="Moustafa A."/>
            <person name="Platzer M."/>
            <person name="Groth M."/>
            <person name="Szafranski K."/>
            <person name="Schliwa M."/>
        </authorList>
    </citation>
    <scope>NUCLEOTIDE SEQUENCE [LARGE SCALE GENOMIC DNA]</scope>
</reference>
<feature type="compositionally biased region" description="Polar residues" evidence="3">
    <location>
        <begin position="32"/>
        <end position="42"/>
    </location>
</feature>
<feature type="coiled-coil region" evidence="2">
    <location>
        <begin position="266"/>
        <end position="307"/>
    </location>
</feature>
<dbReference type="InterPro" id="IPR036961">
    <property type="entry name" value="Kinesin_motor_dom_sf"/>
</dbReference>
<evidence type="ECO:0000256" key="3">
    <source>
        <dbReference type="SAM" id="MobiDB-lite"/>
    </source>
</evidence>
<comment type="caution">
    <text evidence="1">Lacks conserved residue(s) required for the propagation of feature annotation.</text>
</comment>
<keyword evidence="2" id="KW-0175">Coiled coil</keyword>
<dbReference type="InterPro" id="IPR031852">
    <property type="entry name" value="Vik1/Cik1_MT-bd"/>
</dbReference>
<feature type="compositionally biased region" description="Polar residues" evidence="3">
    <location>
        <begin position="106"/>
        <end position="122"/>
    </location>
</feature>
<dbReference type="PANTHER" id="PTHR47972">
    <property type="entry name" value="KINESIN-LIKE PROTEIN KLP-3"/>
    <property type="match status" value="1"/>
</dbReference>
<feature type="non-terminal residue" evidence="5">
    <location>
        <position position="523"/>
    </location>
</feature>
<feature type="coiled-coil region" evidence="2">
    <location>
        <begin position="206"/>
        <end position="233"/>
    </location>
</feature>
<comment type="caution">
    <text evidence="5">The sequence shown here is derived from an EMBL/GenBank/DDBJ whole genome shotgun (WGS) entry which is preliminary data.</text>
</comment>
<dbReference type="InterPro" id="IPR001752">
    <property type="entry name" value="Kinesin_motor_dom"/>
</dbReference>
<gene>
    <name evidence="5" type="ORF">RFI_26316</name>
</gene>
<dbReference type="InterPro" id="IPR027640">
    <property type="entry name" value="Kinesin-like_fam"/>
</dbReference>
<evidence type="ECO:0000259" key="4">
    <source>
        <dbReference type="PROSITE" id="PS50067"/>
    </source>
</evidence>
<dbReference type="EMBL" id="ASPP01022830">
    <property type="protein sequence ID" value="ETO11061.1"/>
    <property type="molecule type" value="Genomic_DNA"/>
</dbReference>
<protein>
    <submittedName>
        <fullName evidence="5">Kinesin-14</fullName>
    </submittedName>
</protein>
<proteinExistence type="inferred from homology"/>
<dbReference type="AlphaFoldDB" id="X6MBL0"/>
<feature type="region of interest" description="Disordered" evidence="3">
    <location>
        <begin position="106"/>
        <end position="178"/>
    </location>
</feature>
<evidence type="ECO:0000313" key="5">
    <source>
        <dbReference type="EMBL" id="ETO11061.1"/>
    </source>
</evidence>
<dbReference type="PROSITE" id="PS50067">
    <property type="entry name" value="KINESIN_MOTOR_2"/>
    <property type="match status" value="1"/>
</dbReference>
<dbReference type="SUPFAM" id="SSF52540">
    <property type="entry name" value="P-loop containing nucleoside triphosphate hydrolases"/>
    <property type="match status" value="1"/>
</dbReference>
<dbReference type="Gene3D" id="3.40.850.10">
    <property type="entry name" value="Kinesin motor domain"/>
    <property type="match status" value="1"/>
</dbReference>
<keyword evidence="6" id="KW-1185">Reference proteome</keyword>
<dbReference type="GO" id="GO:0008017">
    <property type="term" value="F:microtubule binding"/>
    <property type="evidence" value="ECO:0007669"/>
    <property type="project" value="InterPro"/>
</dbReference>
<dbReference type="GO" id="GO:0005524">
    <property type="term" value="F:ATP binding"/>
    <property type="evidence" value="ECO:0007669"/>
    <property type="project" value="InterPro"/>
</dbReference>
<evidence type="ECO:0000256" key="1">
    <source>
        <dbReference type="PROSITE-ProRule" id="PRU00283"/>
    </source>
</evidence>
<dbReference type="GO" id="GO:0007018">
    <property type="term" value="P:microtubule-based movement"/>
    <property type="evidence" value="ECO:0007669"/>
    <property type="project" value="InterPro"/>
</dbReference>
<dbReference type="Proteomes" id="UP000023152">
    <property type="component" value="Unassembled WGS sequence"/>
</dbReference>
<dbReference type="InterPro" id="IPR027417">
    <property type="entry name" value="P-loop_NTPase"/>
</dbReference>
<comment type="similarity">
    <text evidence="1">Belongs to the TRAFAC class myosin-kinesin ATPase superfamily. Kinesin family.</text>
</comment>